<sequence>MSWLSVLKVIPWSEVISNAPKMVDTAKKLWRPPEAAASDGRNMATATELGDPGSLAGRLLATEAALAQAVARQDELSGLVKAMAEQSARLVAQVEAQQRRLRWLTWTLLASLGLSLWAVWRLLG</sequence>
<comment type="caution">
    <text evidence="2">The sequence shown here is derived from an EMBL/GenBank/DDBJ whole genome shotgun (WGS) entry which is preliminary data.</text>
</comment>
<dbReference type="RefSeq" id="WP_163457061.1">
    <property type="nucleotide sequence ID" value="NZ_JAAGOH010000007.1"/>
</dbReference>
<organism evidence="2 3">
    <name type="scientific">Ideonella livida</name>
    <dbReference type="NCBI Taxonomy" id="2707176"/>
    <lineage>
        <taxon>Bacteria</taxon>
        <taxon>Pseudomonadati</taxon>
        <taxon>Pseudomonadota</taxon>
        <taxon>Betaproteobacteria</taxon>
        <taxon>Burkholderiales</taxon>
        <taxon>Sphaerotilaceae</taxon>
        <taxon>Ideonella</taxon>
    </lineage>
</organism>
<accession>A0A7C9PGD6</accession>
<reference evidence="2 3" key="1">
    <citation type="submission" date="2020-02" db="EMBL/GenBank/DDBJ databases">
        <title>Ideonella bacterium strain TBM-1.</title>
        <authorList>
            <person name="Chen W.-M."/>
        </authorList>
    </citation>
    <scope>NUCLEOTIDE SEQUENCE [LARGE SCALE GENOMIC DNA]</scope>
    <source>
        <strain evidence="2 3">TBM-1</strain>
    </source>
</reference>
<gene>
    <name evidence="2" type="ORF">G3A44_08405</name>
</gene>
<dbReference type="Proteomes" id="UP000484255">
    <property type="component" value="Unassembled WGS sequence"/>
</dbReference>
<dbReference type="AlphaFoldDB" id="A0A7C9PGD6"/>
<protein>
    <submittedName>
        <fullName evidence="2">Uncharacterized protein</fullName>
    </submittedName>
</protein>
<keyword evidence="1" id="KW-0472">Membrane</keyword>
<dbReference type="EMBL" id="JAAGOH010000007">
    <property type="protein sequence ID" value="NDY91215.1"/>
    <property type="molecule type" value="Genomic_DNA"/>
</dbReference>
<feature type="transmembrane region" description="Helical" evidence="1">
    <location>
        <begin position="103"/>
        <end position="123"/>
    </location>
</feature>
<evidence type="ECO:0000313" key="3">
    <source>
        <dbReference type="Proteomes" id="UP000484255"/>
    </source>
</evidence>
<keyword evidence="1" id="KW-0812">Transmembrane</keyword>
<name>A0A7C9PGD6_9BURK</name>
<evidence type="ECO:0000256" key="1">
    <source>
        <dbReference type="SAM" id="Phobius"/>
    </source>
</evidence>
<evidence type="ECO:0000313" key="2">
    <source>
        <dbReference type="EMBL" id="NDY91215.1"/>
    </source>
</evidence>
<proteinExistence type="predicted"/>
<keyword evidence="1" id="KW-1133">Transmembrane helix</keyword>
<keyword evidence="3" id="KW-1185">Reference proteome</keyword>